<evidence type="ECO:0000256" key="1">
    <source>
        <dbReference type="SAM" id="MobiDB-lite"/>
    </source>
</evidence>
<dbReference type="AlphaFoldDB" id="C9YYM9"/>
<dbReference type="KEGG" id="scb:SCAB_7461"/>
<name>C9YYM9_STRSW</name>
<feature type="region of interest" description="Disordered" evidence="1">
    <location>
        <begin position="94"/>
        <end position="136"/>
    </location>
</feature>
<keyword evidence="3" id="KW-1185">Reference proteome</keyword>
<evidence type="ECO:0000313" key="3">
    <source>
        <dbReference type="Proteomes" id="UP000001444"/>
    </source>
</evidence>
<dbReference type="HOGENOM" id="CLU_1874349_0_0_11"/>
<dbReference type="Proteomes" id="UP000001444">
    <property type="component" value="Chromosome"/>
</dbReference>
<reference evidence="2 3" key="1">
    <citation type="journal article" date="2010" name="Mol. Plant Microbe Interact.">
        <title>Streptomyces scabies 87-22 contains a coronafacic acid-like biosynthetic cluster that contributes to plant-microbe interactions.</title>
        <authorList>
            <person name="Bignell D.R."/>
            <person name="Seipke R.F."/>
            <person name="Huguet-Tapia J.C."/>
            <person name="Chambers A.H."/>
            <person name="Parry R.J."/>
            <person name="Loria R."/>
        </authorList>
    </citation>
    <scope>NUCLEOTIDE SEQUENCE [LARGE SCALE GENOMIC DNA]</scope>
    <source>
        <strain evidence="2 3">87.22</strain>
    </source>
</reference>
<sequence>MAVGGDASVADGDRRICADCGTPVRSYKYRFYPPESVWYERRIGLAWCNGCRIYCGSLVHVPRTEVIVDPLASLPADERERLVRNDTRLIKFLERQARQPPQAGAPRNSVFAAPPPRDNQGPARGGTHEPGPPDSS</sequence>
<protein>
    <submittedName>
        <fullName evidence="2">Uncharacterized protein</fullName>
    </submittedName>
</protein>
<gene>
    <name evidence="2" type="ordered locus">SCAB_7461</name>
</gene>
<dbReference type="EMBL" id="FN554889">
    <property type="protein sequence ID" value="CBG67934.1"/>
    <property type="molecule type" value="Genomic_DNA"/>
</dbReference>
<evidence type="ECO:0000313" key="2">
    <source>
        <dbReference type="EMBL" id="CBG67934.1"/>
    </source>
</evidence>
<accession>C9YYM9</accession>
<dbReference type="eggNOG" id="ENOG5031TZS">
    <property type="taxonomic scope" value="Bacteria"/>
</dbReference>
<organism evidence="2 3">
    <name type="scientific">Streptomyces scabiei (strain 87.22)</name>
    <dbReference type="NCBI Taxonomy" id="680198"/>
    <lineage>
        <taxon>Bacteria</taxon>
        <taxon>Bacillati</taxon>
        <taxon>Actinomycetota</taxon>
        <taxon>Actinomycetes</taxon>
        <taxon>Kitasatosporales</taxon>
        <taxon>Streptomycetaceae</taxon>
        <taxon>Streptomyces</taxon>
    </lineage>
</organism>
<dbReference type="STRING" id="680198.SCAB_7461"/>
<proteinExistence type="predicted"/>